<evidence type="ECO:0000313" key="1">
    <source>
        <dbReference type="EMBL" id="CAD8119424.1"/>
    </source>
</evidence>
<proteinExistence type="predicted"/>
<sequence length="82" mass="9820">MKSCIQRPYIFQLKCDENAKFVMDPHKTIVQNAKLLKIVNQNKINVFAMKITLNSLFKRNAHEIIENINRNKIKYIFLNRRN</sequence>
<organism evidence="1 2">
    <name type="scientific">Paramecium sonneborni</name>
    <dbReference type="NCBI Taxonomy" id="65129"/>
    <lineage>
        <taxon>Eukaryota</taxon>
        <taxon>Sar</taxon>
        <taxon>Alveolata</taxon>
        <taxon>Ciliophora</taxon>
        <taxon>Intramacronucleata</taxon>
        <taxon>Oligohymenophorea</taxon>
        <taxon>Peniculida</taxon>
        <taxon>Parameciidae</taxon>
        <taxon>Paramecium</taxon>
    </lineage>
</organism>
<evidence type="ECO:0000313" key="2">
    <source>
        <dbReference type="Proteomes" id="UP000692954"/>
    </source>
</evidence>
<dbReference type="EMBL" id="CAJJDN010000121">
    <property type="protein sequence ID" value="CAD8119424.1"/>
    <property type="molecule type" value="Genomic_DNA"/>
</dbReference>
<keyword evidence="2" id="KW-1185">Reference proteome</keyword>
<dbReference type="AlphaFoldDB" id="A0A8S1QX14"/>
<protein>
    <submittedName>
        <fullName evidence="1">Uncharacterized protein</fullName>
    </submittedName>
</protein>
<accession>A0A8S1QX14</accession>
<reference evidence="1" key="1">
    <citation type="submission" date="2021-01" db="EMBL/GenBank/DDBJ databases">
        <authorList>
            <consortium name="Genoscope - CEA"/>
            <person name="William W."/>
        </authorList>
    </citation>
    <scope>NUCLEOTIDE SEQUENCE</scope>
</reference>
<name>A0A8S1QX14_9CILI</name>
<comment type="caution">
    <text evidence="1">The sequence shown here is derived from an EMBL/GenBank/DDBJ whole genome shotgun (WGS) entry which is preliminary data.</text>
</comment>
<gene>
    <name evidence="1" type="ORF">PSON_ATCC_30995.1.T1210064</name>
</gene>
<dbReference type="Proteomes" id="UP000692954">
    <property type="component" value="Unassembled WGS sequence"/>
</dbReference>